<dbReference type="PANTHER" id="PTHR24567:SF58">
    <property type="entry name" value="CYCLIC AMP-BINDING REGULATORY PROTEIN"/>
    <property type="match status" value="1"/>
</dbReference>
<dbReference type="Gene3D" id="2.60.120.10">
    <property type="entry name" value="Jelly Rolls"/>
    <property type="match status" value="1"/>
</dbReference>
<dbReference type="Proteomes" id="UP000004925">
    <property type="component" value="Unassembled WGS sequence"/>
</dbReference>
<proteinExistence type="predicted"/>
<feature type="domain" description="Cyclic nucleotide-binding" evidence="1">
    <location>
        <begin position="10"/>
        <end position="133"/>
    </location>
</feature>
<dbReference type="CDD" id="cd00038">
    <property type="entry name" value="CAP_ED"/>
    <property type="match status" value="1"/>
</dbReference>
<dbReference type="PANTHER" id="PTHR24567">
    <property type="entry name" value="CRP FAMILY TRANSCRIPTIONAL REGULATORY PROTEIN"/>
    <property type="match status" value="1"/>
</dbReference>
<evidence type="ECO:0000313" key="3">
    <source>
        <dbReference type="Proteomes" id="UP000004925"/>
    </source>
</evidence>
<dbReference type="SUPFAM" id="SSF46785">
    <property type="entry name" value="Winged helix' DNA-binding domain"/>
    <property type="match status" value="1"/>
</dbReference>
<gene>
    <name evidence="2" type="ORF">FSCG_01783</name>
</gene>
<name>A0A0M1VX80_FUSVC</name>
<dbReference type="InterPro" id="IPR000595">
    <property type="entry name" value="cNMP-bd_dom"/>
</dbReference>
<dbReference type="InterPro" id="IPR018490">
    <property type="entry name" value="cNMP-bd_dom_sf"/>
</dbReference>
<dbReference type="GO" id="GO:0005829">
    <property type="term" value="C:cytosol"/>
    <property type="evidence" value="ECO:0007669"/>
    <property type="project" value="TreeGrafter"/>
</dbReference>
<dbReference type="InterPro" id="IPR050397">
    <property type="entry name" value="Env_Response_Regulators"/>
</dbReference>
<dbReference type="PROSITE" id="PS50042">
    <property type="entry name" value="CNMP_BINDING_3"/>
    <property type="match status" value="1"/>
</dbReference>
<dbReference type="SUPFAM" id="SSF51206">
    <property type="entry name" value="cAMP-binding domain-like"/>
    <property type="match status" value="1"/>
</dbReference>
<evidence type="ECO:0000313" key="2">
    <source>
        <dbReference type="EMBL" id="EEO41070.1"/>
    </source>
</evidence>
<dbReference type="AlphaFoldDB" id="A0A0M1VX80"/>
<dbReference type="HOGENOM" id="CLU_075053_4_1_0"/>
<accession>A0A0M1VX80</accession>
<sequence>MIKTLKETVVFNNIDEETIKNILEKTRYEIRNYSPNESIAFRGDEVKGLYIILKGTLITEMLTEEGNVIKIEELVPSDVIASAFIFGKKNSFPVDLTVKDEAEILFVERKDFLRLLFSQEKILENFLNEISNKTQLLTGKIWNSFNNKTIKKKFCDYVKKNQKNNLFSIQNLGALAEFFGVERPSLSRVLSDLVKDEKLERIGRNKYKILDGEFFEI</sequence>
<dbReference type="GO" id="GO:0003700">
    <property type="term" value="F:DNA-binding transcription factor activity"/>
    <property type="evidence" value="ECO:0007669"/>
    <property type="project" value="TreeGrafter"/>
</dbReference>
<protein>
    <recommendedName>
        <fullName evidence="1">Cyclic nucleotide-binding domain-containing protein</fullName>
    </recommendedName>
</protein>
<comment type="caution">
    <text evidence="2">The sequence shown here is derived from an EMBL/GenBank/DDBJ whole genome shotgun (WGS) entry which is preliminary data.</text>
</comment>
<dbReference type="Pfam" id="PF00027">
    <property type="entry name" value="cNMP_binding"/>
    <property type="match status" value="1"/>
</dbReference>
<dbReference type="EMBL" id="ACDE02000023">
    <property type="protein sequence ID" value="EEO41070.1"/>
    <property type="molecule type" value="Genomic_DNA"/>
</dbReference>
<dbReference type="InterPro" id="IPR014710">
    <property type="entry name" value="RmlC-like_jellyroll"/>
</dbReference>
<organism evidence="2 3">
    <name type="scientific">Fusobacterium vincentii 4_1_13</name>
    <dbReference type="NCBI Taxonomy" id="469606"/>
    <lineage>
        <taxon>Bacteria</taxon>
        <taxon>Fusobacteriati</taxon>
        <taxon>Fusobacteriota</taxon>
        <taxon>Fusobacteriia</taxon>
        <taxon>Fusobacteriales</taxon>
        <taxon>Fusobacteriaceae</taxon>
        <taxon>Fusobacterium</taxon>
    </lineage>
</organism>
<evidence type="ECO:0000259" key="1">
    <source>
        <dbReference type="PROSITE" id="PS50042"/>
    </source>
</evidence>
<dbReference type="InterPro" id="IPR036390">
    <property type="entry name" value="WH_DNA-bd_sf"/>
</dbReference>
<reference evidence="2 3" key="1">
    <citation type="submission" date="2011-10" db="EMBL/GenBank/DDBJ databases">
        <title>The Genome Sequence of Fusobacterium sp. 4_1_13.</title>
        <authorList>
            <consortium name="The Broad Institute Genome Sequencing Platform"/>
            <person name="Earl A."/>
            <person name="Ward D."/>
            <person name="Feldgarden M."/>
            <person name="Gevers D."/>
            <person name="Strauss J."/>
            <person name="Ambrose C."/>
            <person name="Allen-Vercoe E."/>
            <person name="Young S.K."/>
            <person name="Zeng Q."/>
            <person name="Gargeya S."/>
            <person name="Fitzgerald M."/>
            <person name="Haas B."/>
            <person name="Abouelleil A."/>
            <person name="Alvarado L."/>
            <person name="Arachchi H.M."/>
            <person name="Berlin A."/>
            <person name="Brown A."/>
            <person name="Chapman S.B."/>
            <person name="Chen Z."/>
            <person name="Dunbar C."/>
            <person name="Freedman E."/>
            <person name="Gearin G."/>
            <person name="Goldberg J."/>
            <person name="Griggs A."/>
            <person name="Gujja S."/>
            <person name="Heiman D."/>
            <person name="Howarth C."/>
            <person name="Larson L."/>
            <person name="Lui A."/>
            <person name="MacDonald P.J."/>
            <person name="Montmayeur A."/>
            <person name="Murphy C."/>
            <person name="Neiman D."/>
            <person name="Pearson M."/>
            <person name="Priest M."/>
            <person name="Roberts A."/>
            <person name="Saif S."/>
            <person name="Shea T."/>
            <person name="Shenoy N."/>
            <person name="Sisk P."/>
            <person name="Stolte C."/>
            <person name="Sykes S."/>
            <person name="Wortman J."/>
            <person name="Nusbaum C."/>
            <person name="Birren B."/>
        </authorList>
    </citation>
    <scope>NUCLEOTIDE SEQUENCE [LARGE SCALE GENOMIC DNA]</scope>
    <source>
        <strain evidence="2 3">4_1_13</strain>
    </source>
</reference>
<dbReference type="eggNOG" id="COG0664">
    <property type="taxonomic scope" value="Bacteria"/>
</dbReference>
<dbReference type="SMART" id="SM00100">
    <property type="entry name" value="cNMP"/>
    <property type="match status" value="1"/>
</dbReference>
<dbReference type="RefSeq" id="WP_008803497.1">
    <property type="nucleotide sequence ID" value="NZ_KQ235738.1"/>
</dbReference>